<accession>A0A379LUB0</accession>
<gene>
    <name evidence="1" type="ORF">NCTC13296_00456</name>
</gene>
<evidence type="ECO:0000313" key="2">
    <source>
        <dbReference type="Proteomes" id="UP000254569"/>
    </source>
</evidence>
<name>A0A379LUB0_9NOCA</name>
<protein>
    <submittedName>
        <fullName evidence="1">Uncharacterized protein</fullName>
    </submittedName>
</protein>
<organism evidence="1 2">
    <name type="scientific">Rhodococcus gordoniae</name>
    <dbReference type="NCBI Taxonomy" id="223392"/>
    <lineage>
        <taxon>Bacteria</taxon>
        <taxon>Bacillati</taxon>
        <taxon>Actinomycetota</taxon>
        <taxon>Actinomycetes</taxon>
        <taxon>Mycobacteriales</taxon>
        <taxon>Nocardiaceae</taxon>
        <taxon>Rhodococcus</taxon>
    </lineage>
</organism>
<dbReference type="Proteomes" id="UP000254569">
    <property type="component" value="Unassembled WGS sequence"/>
</dbReference>
<evidence type="ECO:0000313" key="1">
    <source>
        <dbReference type="EMBL" id="SUE13634.1"/>
    </source>
</evidence>
<keyword evidence="2" id="KW-1185">Reference proteome</keyword>
<sequence length="165" mass="17075">MPMPLDRPAVSRRTVLRWSSAAVCGLGITTITACGVSDEDAAEPDPLAGQATRARTDAAIATALLARSPELSAALTTIAAERTAHADALETEIARMEGATTSFTPPSTTATTPTGELPNVGELRERLNRSQREAADLARTLSGYRAGLLASISASCAVQTAVMLP</sequence>
<dbReference type="OrthoDB" id="4571285at2"/>
<dbReference type="PROSITE" id="PS51257">
    <property type="entry name" value="PROKAR_LIPOPROTEIN"/>
    <property type="match status" value="1"/>
</dbReference>
<dbReference type="EMBL" id="UGVI01000001">
    <property type="protein sequence ID" value="SUE13634.1"/>
    <property type="molecule type" value="Genomic_DNA"/>
</dbReference>
<dbReference type="AlphaFoldDB" id="A0A379LUB0"/>
<reference evidence="1 2" key="1">
    <citation type="submission" date="2018-06" db="EMBL/GenBank/DDBJ databases">
        <authorList>
            <consortium name="Pathogen Informatics"/>
            <person name="Doyle S."/>
        </authorList>
    </citation>
    <scope>NUCLEOTIDE SEQUENCE [LARGE SCALE GENOMIC DNA]</scope>
    <source>
        <strain evidence="1 2">NCTC13296</strain>
    </source>
</reference>
<proteinExistence type="predicted"/>